<dbReference type="AlphaFoldDB" id="A0A0F9YVE7"/>
<dbReference type="OrthoDB" id="2195759at2759"/>
<accession>A0A0F9YVE7</accession>
<dbReference type="Proteomes" id="UP000034350">
    <property type="component" value="Unassembled WGS sequence"/>
</dbReference>
<keyword evidence="1" id="KW-0689">Ribosomal protein</keyword>
<dbReference type="VEuPathDB" id="MicrosporidiaDB:NCER_101514"/>
<name>A0A0F9YVE7_9MICR</name>
<dbReference type="GeneID" id="36320050"/>
<proteinExistence type="predicted"/>
<organism evidence="1 2">
    <name type="scientific">Vairimorpha ceranae</name>
    <dbReference type="NCBI Taxonomy" id="40302"/>
    <lineage>
        <taxon>Eukaryota</taxon>
        <taxon>Fungi</taxon>
        <taxon>Fungi incertae sedis</taxon>
        <taxon>Microsporidia</taxon>
        <taxon>Nosematidae</taxon>
        <taxon>Vairimorpha</taxon>
    </lineage>
</organism>
<dbReference type="RefSeq" id="XP_024332129.1">
    <property type="nucleotide sequence ID" value="XM_024475118.1"/>
</dbReference>
<evidence type="ECO:0000313" key="1">
    <source>
        <dbReference type="EMBL" id="KKO76387.1"/>
    </source>
</evidence>
<sequence length="432" mass="51290">MFNFMNKSEIQISKLKAMFLAKIFSDDHSTLKSIVKDLEIVNSSYSLIVFILTNDQINSSNFLKTNKIELDLILYLIKHNFCIEFAISHLNTIKIKDYLYFLCLKELLIKNIIDIDIEKLLDKLDDYDIYQYCVDNKIRLKERDTINYQYYKIHIKEFDNVNTLLERVKSYKDIEYIINLTGISVHPECKINNIVNFIKNGYNQEFCKSMLNDANSFLSLYDVKLVLANLIASKNNHNLVLALYVSKKYLLVFSDNYDIDLIYLFLLKYFLFYEEILDMFKKLDIKNNQLLNMSYIWSDAYIILNKKNKLKNKDMKDTYISYINEVKTTLMSSLSAFIESNKISHALNIINLYKSLQNNTILKELEINNFIKTETESQFKNFLGSRCCYLFEKTVEVTDISLTGDFFENEVNKDIDEKFKKWFTNNWKTYHE</sequence>
<gene>
    <name evidence="1" type="ORF">AAJ76_30008680</name>
</gene>
<protein>
    <submittedName>
        <fullName evidence="1">Ribosomal protein l30 l7e</fullName>
    </submittedName>
</protein>
<evidence type="ECO:0000313" key="2">
    <source>
        <dbReference type="Proteomes" id="UP000034350"/>
    </source>
</evidence>
<comment type="caution">
    <text evidence="1">The sequence shown here is derived from an EMBL/GenBank/DDBJ whole genome shotgun (WGS) entry which is preliminary data.</text>
</comment>
<reference evidence="1 2" key="1">
    <citation type="journal article" date="2015" name="Environ. Microbiol.">
        <title>Genome analyses suggest the presence of polyploidy and recent human-driven expansions in eight global populations of the honeybee pathogen Nosema ceranae.</title>
        <authorList>
            <person name="Pelin A."/>
            <person name="Selman M."/>
            <person name="Aris-Brosou S."/>
            <person name="Farinelli L."/>
            <person name="Corradi N."/>
        </authorList>
    </citation>
    <scope>NUCLEOTIDE SEQUENCE [LARGE SCALE GENOMIC DNA]</scope>
    <source>
        <strain evidence="1 2">PA08 1199</strain>
    </source>
</reference>
<dbReference type="VEuPathDB" id="MicrosporidiaDB:AAJ76_30008680"/>
<keyword evidence="2" id="KW-1185">Reference proteome</keyword>
<dbReference type="VEuPathDB" id="MicrosporidiaDB:G9O61_00g016830"/>
<keyword evidence="1" id="KW-0687">Ribonucleoprotein</keyword>
<dbReference type="GO" id="GO:0005840">
    <property type="term" value="C:ribosome"/>
    <property type="evidence" value="ECO:0007669"/>
    <property type="project" value="UniProtKB-KW"/>
</dbReference>
<dbReference type="EMBL" id="JPQZ01000003">
    <property type="protein sequence ID" value="KKO76387.1"/>
    <property type="molecule type" value="Genomic_DNA"/>
</dbReference>